<dbReference type="Proteomes" id="UP001562425">
    <property type="component" value="Unassembled WGS sequence"/>
</dbReference>
<comment type="caution">
    <text evidence="1">The sequence shown here is derived from an EMBL/GenBank/DDBJ whole genome shotgun (WGS) entry which is preliminary data.</text>
</comment>
<evidence type="ECO:0000313" key="2">
    <source>
        <dbReference type="Proteomes" id="UP001562425"/>
    </source>
</evidence>
<keyword evidence="2" id="KW-1185">Reference proteome</keyword>
<sequence length="27" mass="3035">TVEEARPDWEELPARLTTTTIIIVIAP</sequence>
<proteinExistence type="predicted"/>
<organism evidence="1 2">
    <name type="scientific">Culex pipiens pipiens</name>
    <name type="common">Northern house mosquito</name>
    <dbReference type="NCBI Taxonomy" id="38569"/>
    <lineage>
        <taxon>Eukaryota</taxon>
        <taxon>Metazoa</taxon>
        <taxon>Ecdysozoa</taxon>
        <taxon>Arthropoda</taxon>
        <taxon>Hexapoda</taxon>
        <taxon>Insecta</taxon>
        <taxon>Pterygota</taxon>
        <taxon>Neoptera</taxon>
        <taxon>Endopterygota</taxon>
        <taxon>Diptera</taxon>
        <taxon>Nematocera</taxon>
        <taxon>Culicoidea</taxon>
        <taxon>Culicidae</taxon>
        <taxon>Culicinae</taxon>
        <taxon>Culicini</taxon>
        <taxon>Culex</taxon>
        <taxon>Culex</taxon>
    </lineage>
</organism>
<dbReference type="EMBL" id="JBEHCU010012354">
    <property type="protein sequence ID" value="KAL1375610.1"/>
    <property type="molecule type" value="Genomic_DNA"/>
</dbReference>
<feature type="non-terminal residue" evidence="1">
    <location>
        <position position="1"/>
    </location>
</feature>
<evidence type="ECO:0000313" key="1">
    <source>
        <dbReference type="EMBL" id="KAL1375610.1"/>
    </source>
</evidence>
<accession>A0ABD1CGT8</accession>
<reference evidence="1 2" key="1">
    <citation type="submission" date="2024-05" db="EMBL/GenBank/DDBJ databases">
        <title>Culex pipiens pipiens assembly and annotation.</title>
        <authorList>
            <person name="Alout H."/>
            <person name="Durand T."/>
        </authorList>
    </citation>
    <scope>NUCLEOTIDE SEQUENCE [LARGE SCALE GENOMIC DNA]</scope>
    <source>
        <strain evidence="1">HA-2024</strain>
        <tissue evidence="1">Whole body</tissue>
    </source>
</reference>
<protein>
    <submittedName>
        <fullName evidence="1">Uncharacterized protein</fullName>
    </submittedName>
</protein>
<dbReference type="AlphaFoldDB" id="A0ABD1CGT8"/>
<gene>
    <name evidence="1" type="ORF">pipiens_017397</name>
</gene>
<name>A0ABD1CGT8_CULPP</name>